<dbReference type="SUPFAM" id="SSF54001">
    <property type="entry name" value="Cysteine proteinases"/>
    <property type="match status" value="1"/>
</dbReference>
<dbReference type="InterPro" id="IPR002931">
    <property type="entry name" value="Transglutaminase-like"/>
</dbReference>
<evidence type="ECO:0000313" key="3">
    <source>
        <dbReference type="Proteomes" id="UP000001937"/>
    </source>
</evidence>
<reference evidence="2 3" key="1">
    <citation type="journal article" date="2007" name="Genome Res.">
        <title>Genome characteristics of facultatively symbiotic Frankia sp. strains reflect host range and host plant biogeography.</title>
        <authorList>
            <person name="Normand P."/>
            <person name="Lapierre P."/>
            <person name="Tisa L.S."/>
            <person name="Gogarten J.P."/>
            <person name="Alloisio N."/>
            <person name="Bagnarol E."/>
            <person name="Bassi C.A."/>
            <person name="Berry A.M."/>
            <person name="Bickhart D.M."/>
            <person name="Choisne N."/>
            <person name="Couloux A."/>
            <person name="Cournoyer B."/>
            <person name="Cruveiller S."/>
            <person name="Daubin V."/>
            <person name="Demange N."/>
            <person name="Francino M.P."/>
            <person name="Goltsman E."/>
            <person name="Huang Y."/>
            <person name="Kopp O.R."/>
            <person name="Labarre L."/>
            <person name="Lapidus A."/>
            <person name="Lavire C."/>
            <person name="Marechal J."/>
            <person name="Martinez M."/>
            <person name="Mastronunzio J.E."/>
            <person name="Mullin B.C."/>
            <person name="Niemann J."/>
            <person name="Pujic P."/>
            <person name="Rawnsley T."/>
            <person name="Rouy Z."/>
            <person name="Schenowitz C."/>
            <person name="Sellstedt A."/>
            <person name="Tavares F."/>
            <person name="Tomkins J.P."/>
            <person name="Vallenet D."/>
            <person name="Valverde C."/>
            <person name="Wall L.G."/>
            <person name="Wang Y."/>
            <person name="Medigue C."/>
            <person name="Benson D.R."/>
        </authorList>
    </citation>
    <scope>NUCLEOTIDE SEQUENCE [LARGE SCALE GENOMIC DNA]</scope>
    <source>
        <strain evidence="3">DSM 45818 / CECT 9043 / CcI3</strain>
    </source>
</reference>
<sequence>MRLRFEPTPPDLAVFDTTLADAATVLCTDEAGVAALGLRQVDGLLDYTDVANAALHSGTGTTVPELARRLLMRFVAAEPDSWFVPLDWTVAVHRAPTGETFQVAVPELDAEGVELLDDPAADLPRPVVAEGYQVDPYQVRVRLTGERFDIADRRIRAAFDDVLGAFDSGAVRYQAIAEPLRTDHRRSWDLGVADCVVAGRVLADRLRAEGFQARARRGFLLGLVGNDHGWCEVHLDGQWRALDPAFAYLAAEHGRDGGAEFRAACRGSRFNRLLPCAVAEPAALFLRPDGTPPAAWAFGAVSSRLRRAVVSRA</sequence>
<dbReference type="AlphaFoldDB" id="Q2J7V5"/>
<dbReference type="KEGG" id="fra:Francci3_3280"/>
<dbReference type="RefSeq" id="WP_011437664.1">
    <property type="nucleotide sequence ID" value="NC_007777.1"/>
</dbReference>
<organism evidence="2 3">
    <name type="scientific">Frankia casuarinae (strain DSM 45818 / CECT 9043 / HFP020203 / CcI3)</name>
    <dbReference type="NCBI Taxonomy" id="106370"/>
    <lineage>
        <taxon>Bacteria</taxon>
        <taxon>Bacillati</taxon>
        <taxon>Actinomycetota</taxon>
        <taxon>Actinomycetes</taxon>
        <taxon>Frankiales</taxon>
        <taxon>Frankiaceae</taxon>
        <taxon>Frankia</taxon>
    </lineage>
</organism>
<evidence type="ECO:0000313" key="2">
    <source>
        <dbReference type="EMBL" id="ABD12637.1"/>
    </source>
</evidence>
<evidence type="ECO:0000259" key="1">
    <source>
        <dbReference type="SMART" id="SM00460"/>
    </source>
</evidence>
<protein>
    <submittedName>
        <fullName evidence="2">Transglutaminase-like</fullName>
    </submittedName>
</protein>
<proteinExistence type="predicted"/>
<dbReference type="Gene3D" id="3.10.620.30">
    <property type="match status" value="1"/>
</dbReference>
<feature type="domain" description="Transglutaminase-like" evidence="1">
    <location>
        <begin position="187"/>
        <end position="246"/>
    </location>
</feature>
<dbReference type="EMBL" id="CP000249">
    <property type="protein sequence ID" value="ABD12637.1"/>
    <property type="molecule type" value="Genomic_DNA"/>
</dbReference>
<dbReference type="OrthoDB" id="3217495at2"/>
<dbReference type="STRING" id="106370.Francci3_3280"/>
<dbReference type="SMART" id="SM00460">
    <property type="entry name" value="TGc"/>
    <property type="match status" value="1"/>
</dbReference>
<gene>
    <name evidence="2" type="ordered locus">Francci3_3280</name>
</gene>
<dbReference type="eggNOG" id="COG1305">
    <property type="taxonomic scope" value="Bacteria"/>
</dbReference>
<dbReference type="InterPro" id="IPR038765">
    <property type="entry name" value="Papain-like_cys_pep_sf"/>
</dbReference>
<keyword evidence="3" id="KW-1185">Reference proteome</keyword>
<dbReference type="HOGENOM" id="CLU_887829_0_0_11"/>
<accession>Q2J7V5</accession>
<dbReference type="Proteomes" id="UP000001937">
    <property type="component" value="Chromosome"/>
</dbReference>
<name>Q2J7V5_FRACC</name>